<evidence type="ECO:0000313" key="2">
    <source>
        <dbReference type="EMBL" id="PPK92543.1"/>
    </source>
</evidence>
<dbReference type="GO" id="GO:0004180">
    <property type="term" value="F:carboxypeptidase activity"/>
    <property type="evidence" value="ECO:0007669"/>
    <property type="project" value="UniProtKB-KW"/>
</dbReference>
<gene>
    <name evidence="2" type="ORF">LY01_02944</name>
</gene>
<dbReference type="Pfam" id="PF13715">
    <property type="entry name" value="CarbopepD_reg_2"/>
    <property type="match status" value="1"/>
</dbReference>
<reference evidence="2 3" key="1">
    <citation type="submission" date="2018-02" db="EMBL/GenBank/DDBJ databases">
        <title>Genomic Encyclopedia of Archaeal and Bacterial Type Strains, Phase II (KMG-II): from individual species to whole genera.</title>
        <authorList>
            <person name="Goeker M."/>
        </authorList>
    </citation>
    <scope>NUCLEOTIDE SEQUENCE [LARGE SCALE GENOMIC DNA]</scope>
    <source>
        <strain evidence="2 3">DSM 16809</strain>
    </source>
</reference>
<dbReference type="Pfam" id="PF18939">
    <property type="entry name" value="DUF5686"/>
    <property type="match status" value="1"/>
</dbReference>
<dbReference type="SUPFAM" id="SSF49464">
    <property type="entry name" value="Carboxypeptidase regulatory domain-like"/>
    <property type="match status" value="1"/>
</dbReference>
<feature type="signal peptide" evidence="1">
    <location>
        <begin position="1"/>
        <end position="23"/>
    </location>
</feature>
<dbReference type="RefSeq" id="WP_104516736.1">
    <property type="nucleotide sequence ID" value="NZ_MQVW01000002.1"/>
</dbReference>
<dbReference type="Proteomes" id="UP000239002">
    <property type="component" value="Unassembled WGS sequence"/>
</dbReference>
<keyword evidence="2" id="KW-0378">Hydrolase</keyword>
<evidence type="ECO:0000313" key="3">
    <source>
        <dbReference type="Proteomes" id="UP000239002"/>
    </source>
</evidence>
<evidence type="ECO:0000256" key="1">
    <source>
        <dbReference type="SAM" id="SignalP"/>
    </source>
</evidence>
<proteinExistence type="predicted"/>
<comment type="caution">
    <text evidence="2">The sequence shown here is derived from an EMBL/GenBank/DDBJ whole genome shotgun (WGS) entry which is preliminary data.</text>
</comment>
<dbReference type="EMBL" id="PTJE01000010">
    <property type="protein sequence ID" value="PPK92543.1"/>
    <property type="molecule type" value="Genomic_DNA"/>
</dbReference>
<dbReference type="OrthoDB" id="983143at2"/>
<keyword evidence="3" id="KW-1185">Reference proteome</keyword>
<keyword evidence="1" id="KW-0732">Signal</keyword>
<sequence>MNSIIKIAITLTIALFFSFFAQAQLTGTLTDSNEDPIAFASIYIKGTYKGTTTNQNGDYTLKLDAFKDYEIVYQSLGYRPKTIQISFTQNGQVQNVSLEEEVASLDAVIVNSDENPADRLIREAIKNREMNRKKFSSYQADFYSRGIWRMKDVPEKFMGQEIGDLEGSLDSLSRSGVVYLSETVSEIAYEAPDNFKEHIIASKISGDDNGFSANSAEEANYDFYNNNIDLNNRIVSPIADYAFGYYKYKLLGTFYDENKFLINKIEVISKRPKDNTFDGIIYIVEDQWTIYGLELSTLGENINVSAIEKLTFNQDFTYEPSSGDWVKRSQSIDFIFAFLGFKGNGRFIANYTNYNFKPDFNKDSFGPEVLSFELDANKKDSTYWSKKRPVPLTVEESNNYVRKDSIAAVRNDPKYKDSVDRVNNKFHILDPLTGYTYRNSKKNESFSYNGLLNPGSFKGFNTVQGYVVGTGFSYSKGYDDDYNRSLYVTSNINYGISDDRLRYTARANYRFNRTNRRNLSVYGGTEARQINNSNPISGLENTISSLAFERNYAKFYEVDYAGASYSEEIANGFYLSGRLDYEKRQGLNNTTDQVWFTQSDVDYTSNNPLGLDNNRVATIDDHELVKIGLGLTIRPGQKFQSYPDQKYNIRNEKYPTISLNYEGAVAASNSDYNFHQLRASIYQSFDMGNLGRSSYWVNGGTFLDGDDISFVDYQHFNGNRLRYKLQALNPYGFGLLNYYDYSTNGDYAQVHLQHDFKGFVLGKVPGLNRLNYDLILSGKALFTDRKPYFEASAGIDNIGFGKFRPFRVDYVYSMTSGRNYGAFVVGINFGL</sequence>
<dbReference type="InterPro" id="IPR008969">
    <property type="entry name" value="CarboxyPept-like_regulatory"/>
</dbReference>
<feature type="chain" id="PRO_5018088957" evidence="1">
    <location>
        <begin position="24"/>
        <end position="831"/>
    </location>
</feature>
<keyword evidence="2" id="KW-0121">Carboxypeptidase</keyword>
<dbReference type="AlphaFoldDB" id="A0A2S6IEC5"/>
<name>A0A2S6IEC5_9FLAO</name>
<organism evidence="2 3">
    <name type="scientific">Nonlabens xylanidelens</name>
    <dbReference type="NCBI Taxonomy" id="191564"/>
    <lineage>
        <taxon>Bacteria</taxon>
        <taxon>Pseudomonadati</taxon>
        <taxon>Bacteroidota</taxon>
        <taxon>Flavobacteriia</taxon>
        <taxon>Flavobacteriales</taxon>
        <taxon>Flavobacteriaceae</taxon>
        <taxon>Nonlabens</taxon>
    </lineage>
</organism>
<dbReference type="Gene3D" id="2.60.40.1120">
    <property type="entry name" value="Carboxypeptidase-like, regulatory domain"/>
    <property type="match status" value="1"/>
</dbReference>
<accession>A0A2S6IEC5</accession>
<protein>
    <submittedName>
        <fullName evidence="2">Carboxypeptidase-like protein</fullName>
    </submittedName>
</protein>
<dbReference type="InterPro" id="IPR043741">
    <property type="entry name" value="DUF5686"/>
</dbReference>
<keyword evidence="2" id="KW-0645">Protease</keyword>